<protein>
    <submittedName>
        <fullName evidence="2">Uncharacterized transposon-derived like protein</fullName>
    </submittedName>
</protein>
<evidence type="ECO:0000313" key="3">
    <source>
        <dbReference type="Proteomes" id="UP000807504"/>
    </source>
</evidence>
<accession>A0A8T0EAU7</accession>
<dbReference type="PANTHER" id="PTHR46585">
    <property type="entry name" value="INTEGRASE CORE DOMAIN CONTAINING PROTEIN"/>
    <property type="match status" value="1"/>
</dbReference>
<dbReference type="InterPro" id="IPR036397">
    <property type="entry name" value="RNaseH_sf"/>
</dbReference>
<evidence type="ECO:0000259" key="1">
    <source>
        <dbReference type="PROSITE" id="PS50994"/>
    </source>
</evidence>
<reference evidence="2" key="2">
    <citation type="submission" date="2020-06" db="EMBL/GenBank/DDBJ databases">
        <authorList>
            <person name="Sheffer M."/>
        </authorList>
    </citation>
    <scope>NUCLEOTIDE SEQUENCE</scope>
</reference>
<gene>
    <name evidence="2" type="ORF">HNY73_017418</name>
</gene>
<dbReference type="Pfam" id="PF18930">
    <property type="entry name" value="DUF5679"/>
    <property type="match status" value="1"/>
</dbReference>
<feature type="domain" description="Integrase catalytic" evidence="1">
    <location>
        <begin position="131"/>
        <end position="295"/>
    </location>
</feature>
<reference evidence="2" key="1">
    <citation type="journal article" date="2020" name="bioRxiv">
        <title>Chromosome-level reference genome of the European wasp spider Argiope bruennichi: a resource for studies on range expansion and evolutionary adaptation.</title>
        <authorList>
            <person name="Sheffer M.M."/>
            <person name="Hoppe A."/>
            <person name="Krehenwinkel H."/>
            <person name="Uhl G."/>
            <person name="Kuss A.W."/>
            <person name="Jensen L."/>
            <person name="Jensen C."/>
            <person name="Gillespie R.G."/>
            <person name="Hoff K.J."/>
            <person name="Prost S."/>
        </authorList>
    </citation>
    <scope>NUCLEOTIDE SEQUENCE</scope>
</reference>
<dbReference type="Gene3D" id="3.30.420.10">
    <property type="entry name" value="Ribonuclease H-like superfamily/Ribonuclease H"/>
    <property type="match status" value="1"/>
</dbReference>
<proteinExistence type="predicted"/>
<comment type="caution">
    <text evidence="2">The sequence shown here is derived from an EMBL/GenBank/DDBJ whole genome shotgun (WGS) entry which is preliminary data.</text>
</comment>
<dbReference type="GO" id="GO:0004623">
    <property type="term" value="F:phospholipase A2 activity"/>
    <property type="evidence" value="ECO:0007669"/>
    <property type="project" value="InterPro"/>
</dbReference>
<dbReference type="PANTHER" id="PTHR46585:SF1">
    <property type="entry name" value="CHROMO DOMAIN-CONTAINING PROTEIN"/>
    <property type="match status" value="1"/>
</dbReference>
<sequence>MCRDKVKKKAKGVVNAAINSLPFEMHLPGHSFTGPGTQLLKGKTRLNPDLTYKEFSKPINRVDEAAYKHDVCYIKNKDTKTRNEVCDSNMIQELDDIPNPTVRERIERAVVKPIIKVKKVFGMGSKIYCLKCKAPTDTKDAHRAIAKNGRPMMKGICTDCGSKKSRFLPLKGKYAWAIPLKDKSSNEVTQAFRKIFKERMPEKIQTDKGLEFVGETTQKLFKANNIHWFTTENVEIKAAMIERWNLTLGNKIKLYLSENNTERYIDVLDQLVKNYNNSYHRSIRMTPVEASKEENSGEVYRNLFREKTIRNPKFQVGDKVRISYTSPPSEEVTKRLLRMKYLSSPMY</sequence>
<dbReference type="GO" id="GO:0005198">
    <property type="term" value="F:structural molecule activity"/>
    <property type="evidence" value="ECO:0007669"/>
    <property type="project" value="InterPro"/>
</dbReference>
<dbReference type="InterPro" id="IPR013607">
    <property type="entry name" value="Phospholipase_A2-like"/>
</dbReference>
<evidence type="ECO:0000313" key="2">
    <source>
        <dbReference type="EMBL" id="KAF8769809.1"/>
    </source>
</evidence>
<dbReference type="InterPro" id="IPR044044">
    <property type="entry name" value="DUF5679"/>
</dbReference>
<dbReference type="InterPro" id="IPR036444">
    <property type="entry name" value="PLipase_A2_dom_sf"/>
</dbReference>
<dbReference type="Gene3D" id="1.20.90.10">
    <property type="entry name" value="Phospholipase A2 domain"/>
    <property type="match status" value="1"/>
</dbReference>
<keyword evidence="3" id="KW-1185">Reference proteome</keyword>
<name>A0A8T0EAU7_ARGBR</name>
<dbReference type="EMBL" id="JABXBU010002228">
    <property type="protein sequence ID" value="KAF8769809.1"/>
    <property type="molecule type" value="Genomic_DNA"/>
</dbReference>
<dbReference type="PROSITE" id="PS50994">
    <property type="entry name" value="INTEGRASE"/>
    <property type="match status" value="1"/>
</dbReference>
<organism evidence="2 3">
    <name type="scientific">Argiope bruennichi</name>
    <name type="common">Wasp spider</name>
    <name type="synonym">Aranea bruennichi</name>
    <dbReference type="NCBI Taxonomy" id="94029"/>
    <lineage>
        <taxon>Eukaryota</taxon>
        <taxon>Metazoa</taxon>
        <taxon>Ecdysozoa</taxon>
        <taxon>Arthropoda</taxon>
        <taxon>Chelicerata</taxon>
        <taxon>Arachnida</taxon>
        <taxon>Araneae</taxon>
        <taxon>Araneomorphae</taxon>
        <taxon>Entelegynae</taxon>
        <taxon>Araneoidea</taxon>
        <taxon>Araneidae</taxon>
        <taxon>Argiope</taxon>
    </lineage>
</organism>
<dbReference type="SUPFAM" id="SSF53098">
    <property type="entry name" value="Ribonuclease H-like"/>
    <property type="match status" value="1"/>
</dbReference>
<dbReference type="GO" id="GO:0015074">
    <property type="term" value="P:DNA integration"/>
    <property type="evidence" value="ECO:0007669"/>
    <property type="project" value="InterPro"/>
</dbReference>
<dbReference type="GO" id="GO:0050482">
    <property type="term" value="P:arachidonate secretion"/>
    <property type="evidence" value="ECO:0007669"/>
    <property type="project" value="InterPro"/>
</dbReference>
<dbReference type="InterPro" id="IPR012337">
    <property type="entry name" value="RNaseH-like_sf"/>
</dbReference>
<dbReference type="Proteomes" id="UP000807504">
    <property type="component" value="Unassembled WGS sequence"/>
</dbReference>
<dbReference type="InterPro" id="IPR001584">
    <property type="entry name" value="Integrase_cat-core"/>
</dbReference>
<dbReference type="GO" id="GO:0003676">
    <property type="term" value="F:nucleic acid binding"/>
    <property type="evidence" value="ECO:0007669"/>
    <property type="project" value="InterPro"/>
</dbReference>
<dbReference type="AlphaFoldDB" id="A0A8T0EAU7"/>
<dbReference type="Pfam" id="PF08398">
    <property type="entry name" value="Phospholip_A2_4"/>
    <property type="match status" value="1"/>
</dbReference>
<dbReference type="GO" id="GO:0006644">
    <property type="term" value="P:phospholipid metabolic process"/>
    <property type="evidence" value="ECO:0007669"/>
    <property type="project" value="InterPro"/>
</dbReference>